<protein>
    <submittedName>
        <fullName evidence="2">Uncharacterized protein</fullName>
    </submittedName>
</protein>
<dbReference type="AlphaFoldDB" id="A0A810KSW8"/>
<keyword evidence="1" id="KW-0812">Transmembrane</keyword>
<evidence type="ECO:0000313" key="3">
    <source>
        <dbReference type="Proteomes" id="UP000680750"/>
    </source>
</evidence>
<feature type="transmembrane region" description="Helical" evidence="1">
    <location>
        <begin position="12"/>
        <end position="33"/>
    </location>
</feature>
<dbReference type="RefSeq" id="WP_157035105.1">
    <property type="nucleotide sequence ID" value="NZ_AP023354.1"/>
</dbReference>
<proteinExistence type="predicted"/>
<dbReference type="Proteomes" id="UP000680750">
    <property type="component" value="Chromosome"/>
</dbReference>
<evidence type="ECO:0000256" key="1">
    <source>
        <dbReference type="SAM" id="Phobius"/>
    </source>
</evidence>
<name>A0A810KSW8_9ACTN</name>
<evidence type="ECO:0000313" key="2">
    <source>
        <dbReference type="EMBL" id="BCJ26313.1"/>
    </source>
</evidence>
<reference evidence="2" key="1">
    <citation type="submission" date="2020-08" db="EMBL/GenBank/DDBJ databases">
        <title>Whole genome shotgun sequence of Actinocatenispora sera NBRC 101916.</title>
        <authorList>
            <person name="Komaki H."/>
            <person name="Tamura T."/>
        </authorList>
    </citation>
    <scope>NUCLEOTIDE SEQUENCE</scope>
    <source>
        <strain evidence="2">NBRC 101916</strain>
    </source>
</reference>
<accession>A0A810KSW8</accession>
<dbReference type="KEGG" id="aser:Asera_04210"/>
<dbReference type="EMBL" id="AP023354">
    <property type="protein sequence ID" value="BCJ26313.1"/>
    <property type="molecule type" value="Genomic_DNA"/>
</dbReference>
<sequence>MGGRISTLRGAASLAGKIVAVLVVAGLLGWHFYLTNARDAKVGECVWVDRGSSADAPDRWYRQPCSFGVPWSTNYVVLKRVNPVRLEHCPAMYHVHDVVPITWAGIEDEAAVTLCLGERD</sequence>
<keyword evidence="1" id="KW-1133">Transmembrane helix</keyword>
<keyword evidence="3" id="KW-1185">Reference proteome</keyword>
<gene>
    <name evidence="2" type="ORF">Asera_04210</name>
</gene>
<keyword evidence="1" id="KW-0472">Membrane</keyword>
<organism evidence="2 3">
    <name type="scientific">Actinocatenispora sera</name>
    <dbReference type="NCBI Taxonomy" id="390989"/>
    <lineage>
        <taxon>Bacteria</taxon>
        <taxon>Bacillati</taxon>
        <taxon>Actinomycetota</taxon>
        <taxon>Actinomycetes</taxon>
        <taxon>Micromonosporales</taxon>
        <taxon>Micromonosporaceae</taxon>
        <taxon>Actinocatenispora</taxon>
    </lineage>
</organism>